<keyword evidence="7" id="KW-0829">Tyrosine-protein kinase</keyword>
<dbReference type="InterPro" id="IPR025669">
    <property type="entry name" value="AAA_dom"/>
</dbReference>
<comment type="similarity">
    <text evidence="1">Belongs to the CpsD/CapB family.</text>
</comment>
<dbReference type="GO" id="GO:0005886">
    <property type="term" value="C:plasma membrane"/>
    <property type="evidence" value="ECO:0007669"/>
    <property type="project" value="TreeGrafter"/>
</dbReference>
<evidence type="ECO:0000256" key="7">
    <source>
        <dbReference type="ARBA" id="ARBA00023137"/>
    </source>
</evidence>
<dbReference type="RefSeq" id="WP_354635321.1">
    <property type="nucleotide sequence ID" value="NZ_CP159837.1"/>
</dbReference>
<keyword evidence="11" id="KW-0472">Membrane</keyword>
<dbReference type="PANTHER" id="PTHR32309">
    <property type="entry name" value="TYROSINE-PROTEIN KINASE"/>
    <property type="match status" value="1"/>
</dbReference>
<keyword evidence="3 13" id="KW-0808">Transferase</keyword>
<feature type="compositionally biased region" description="Basic and acidic residues" evidence="10">
    <location>
        <begin position="1"/>
        <end position="13"/>
    </location>
</feature>
<protein>
    <recommendedName>
        <fullName evidence="2">non-specific protein-tyrosine kinase</fullName>
        <ecNumber evidence="2">2.7.10.2</ecNumber>
    </recommendedName>
</protein>
<comment type="catalytic activity">
    <reaction evidence="8">
        <text>L-tyrosyl-[protein] + ATP = O-phospho-L-tyrosyl-[protein] + ADP + H(+)</text>
        <dbReference type="Rhea" id="RHEA:10596"/>
        <dbReference type="Rhea" id="RHEA-COMP:10136"/>
        <dbReference type="Rhea" id="RHEA-COMP:20101"/>
        <dbReference type="ChEBI" id="CHEBI:15378"/>
        <dbReference type="ChEBI" id="CHEBI:30616"/>
        <dbReference type="ChEBI" id="CHEBI:46858"/>
        <dbReference type="ChEBI" id="CHEBI:61978"/>
        <dbReference type="ChEBI" id="CHEBI:456216"/>
        <dbReference type="EC" id="2.7.10.2"/>
    </reaction>
</comment>
<reference evidence="13" key="1">
    <citation type="submission" date="2024-07" db="EMBL/GenBank/DDBJ databases">
        <authorList>
            <person name="Kim Y.J."/>
            <person name="Jeong J.Y."/>
        </authorList>
    </citation>
    <scope>NUCLEOTIDE SEQUENCE</scope>
    <source>
        <strain evidence="13">GIHE-MW2</strain>
    </source>
</reference>
<feature type="coiled-coil region" evidence="9">
    <location>
        <begin position="231"/>
        <end position="265"/>
    </location>
</feature>
<accession>A0AAU8JDI7</accession>
<dbReference type="InterPro" id="IPR027417">
    <property type="entry name" value="P-loop_NTPase"/>
</dbReference>
<keyword evidence="4" id="KW-0547">Nucleotide-binding</keyword>
<feature type="transmembrane region" description="Helical" evidence="11">
    <location>
        <begin position="501"/>
        <end position="520"/>
    </location>
</feature>
<dbReference type="EC" id="2.7.10.2" evidence="2"/>
<name>A0AAU8JDI7_9CYAN</name>
<evidence type="ECO:0000256" key="11">
    <source>
        <dbReference type="SAM" id="Phobius"/>
    </source>
</evidence>
<keyword evidence="11" id="KW-0812">Transmembrane</keyword>
<sequence length="782" mass="87385">METKQYSENKIEPAQDFEQLSPLQPVAPQLPPPLPYTDDEVDEENAPKQKKANIIFPLVRILLRKGWLSLIPTILFGGLAFKFVPSSPLGFTGSFQLLVEPLTSEGAKAEPGALTGTNRIAGATGLDYVTQLQILQSPQILEAILKQVQTKYPDFQKFQLRQGLIVRQVVVGKNAREGATKLIEVVYQDTQLPTEGQEKTQERVLFILDAIANKYLQYSLDERRSRISEGVKFIDEQLPGLEAEMNRIQNQIQELQQKYNLTDLSVLATELAGQRSTLNGQLFEVNQLLAEQRTLYLNLKQSLGITTNNEAVEEFTMLQRTRYQDLLARLQAVETQISTELVRFKEENPVISVLREEQQNILAALRAEAQTALGENLTDTENNPQLLGLPNEIRQGRIVQIVDTLTQIDILEVRKRVLEQEQLVLQQRTRDFPEISRRYNQLQNKLQISNQTFYQLLDNRQKLLIEAAQKEVPWQVVSKPDLPRYPDGSVIPVYGESRKKLLMMAAIAGLGLGLGVVLLIDIARNIFFTPQDIDDLVPFPMLGIIPRDRGVTKLTISSEDTSSLSLTNSGAASDANQPVGGYSDNPEFLEAFSLLFAKLRFLAADFPIRSLTIASAQVGDGKSTVALHLAQTAALMGQRVLLVDANLRRPALHQMLDIPNFKGLSDVLINKMSPKEIISRSPLADNLFVLTAGAPTPVAPKLLASPQMRYLMEELESMFDLIVYDTAHLLELVDTNFLAEHTDGILMVVAVKKTKLLAVNQVINDLKNFNLSILGTIANDLR</sequence>
<keyword evidence="9" id="KW-0175">Coiled coil</keyword>
<feature type="domain" description="AAA" evidence="12">
    <location>
        <begin position="611"/>
        <end position="770"/>
    </location>
</feature>
<keyword evidence="11" id="KW-1133">Transmembrane helix</keyword>
<dbReference type="EMBL" id="CP159837">
    <property type="protein sequence ID" value="XCM36881.1"/>
    <property type="molecule type" value="Genomic_DNA"/>
</dbReference>
<proteinExistence type="inferred from homology"/>
<feature type="region of interest" description="Disordered" evidence="10">
    <location>
        <begin position="1"/>
        <end position="47"/>
    </location>
</feature>
<evidence type="ECO:0000313" key="13">
    <source>
        <dbReference type="EMBL" id="XCM36881.1"/>
    </source>
</evidence>
<evidence type="ECO:0000256" key="5">
    <source>
        <dbReference type="ARBA" id="ARBA00022777"/>
    </source>
</evidence>
<dbReference type="GO" id="GO:0004715">
    <property type="term" value="F:non-membrane spanning protein tyrosine kinase activity"/>
    <property type="evidence" value="ECO:0007669"/>
    <property type="project" value="UniProtKB-EC"/>
</dbReference>
<keyword evidence="5" id="KW-0418">Kinase</keyword>
<organism evidence="13">
    <name type="scientific">Planktothricoides raciborskii GIHE-MW2</name>
    <dbReference type="NCBI Taxonomy" id="2792601"/>
    <lineage>
        <taxon>Bacteria</taxon>
        <taxon>Bacillati</taxon>
        <taxon>Cyanobacteriota</taxon>
        <taxon>Cyanophyceae</taxon>
        <taxon>Oscillatoriophycideae</taxon>
        <taxon>Oscillatoriales</taxon>
        <taxon>Oscillatoriaceae</taxon>
        <taxon>Planktothricoides</taxon>
    </lineage>
</organism>
<dbReference type="PANTHER" id="PTHR32309:SF13">
    <property type="entry name" value="FERRIC ENTEROBACTIN TRANSPORT PROTEIN FEPE"/>
    <property type="match status" value="1"/>
</dbReference>
<evidence type="ECO:0000259" key="12">
    <source>
        <dbReference type="Pfam" id="PF13614"/>
    </source>
</evidence>
<dbReference type="AlphaFoldDB" id="A0AAU8JDI7"/>
<evidence type="ECO:0000256" key="3">
    <source>
        <dbReference type="ARBA" id="ARBA00022679"/>
    </source>
</evidence>
<gene>
    <name evidence="13" type="ORF">ABWT76_005669</name>
</gene>
<keyword evidence="6" id="KW-0067">ATP-binding</keyword>
<dbReference type="SUPFAM" id="SSF52540">
    <property type="entry name" value="P-loop containing nucleoside triphosphate hydrolases"/>
    <property type="match status" value="1"/>
</dbReference>
<dbReference type="InterPro" id="IPR050445">
    <property type="entry name" value="Bact_polysacc_biosynth/exp"/>
</dbReference>
<dbReference type="InterPro" id="IPR005702">
    <property type="entry name" value="Wzc-like_C"/>
</dbReference>
<evidence type="ECO:0000256" key="10">
    <source>
        <dbReference type="SAM" id="MobiDB-lite"/>
    </source>
</evidence>
<dbReference type="GO" id="GO:0005524">
    <property type="term" value="F:ATP binding"/>
    <property type="evidence" value="ECO:0007669"/>
    <property type="project" value="UniProtKB-KW"/>
</dbReference>
<evidence type="ECO:0000256" key="4">
    <source>
        <dbReference type="ARBA" id="ARBA00022741"/>
    </source>
</evidence>
<dbReference type="Gene3D" id="3.40.50.300">
    <property type="entry name" value="P-loop containing nucleotide triphosphate hydrolases"/>
    <property type="match status" value="1"/>
</dbReference>
<evidence type="ECO:0000256" key="2">
    <source>
        <dbReference type="ARBA" id="ARBA00011903"/>
    </source>
</evidence>
<evidence type="ECO:0000256" key="1">
    <source>
        <dbReference type="ARBA" id="ARBA00007316"/>
    </source>
</evidence>
<evidence type="ECO:0000256" key="6">
    <source>
        <dbReference type="ARBA" id="ARBA00022840"/>
    </source>
</evidence>
<evidence type="ECO:0000256" key="8">
    <source>
        <dbReference type="ARBA" id="ARBA00051245"/>
    </source>
</evidence>
<evidence type="ECO:0000256" key="9">
    <source>
        <dbReference type="SAM" id="Coils"/>
    </source>
</evidence>
<dbReference type="Pfam" id="PF13614">
    <property type="entry name" value="AAA_31"/>
    <property type="match status" value="1"/>
</dbReference>
<dbReference type="CDD" id="cd05387">
    <property type="entry name" value="BY-kinase"/>
    <property type="match status" value="1"/>
</dbReference>
<dbReference type="NCBIfam" id="TIGR01007">
    <property type="entry name" value="eps_fam"/>
    <property type="match status" value="1"/>
</dbReference>